<protein>
    <submittedName>
        <fullName evidence="2">Uncharacterized protein</fullName>
    </submittedName>
</protein>
<feature type="signal peptide" evidence="1">
    <location>
        <begin position="1"/>
        <end position="20"/>
    </location>
</feature>
<reference evidence="2 3" key="1">
    <citation type="submission" date="2017-06" db="EMBL/GenBank/DDBJ databases">
        <title>Description of Avrilella dinanensis gen. nov. sp. nov.</title>
        <authorList>
            <person name="Leyer C."/>
            <person name="Sassi M."/>
            <person name="Minet J."/>
            <person name="Kayal S."/>
            <person name="Cattoir V."/>
        </authorList>
    </citation>
    <scope>NUCLEOTIDE SEQUENCE [LARGE SCALE GENOMIC DNA]</scope>
    <source>
        <strain evidence="2 3">UR159</strain>
    </source>
</reference>
<gene>
    <name evidence="2" type="ORF">CDL10_06290</name>
</gene>
<dbReference type="RefSeq" id="WP_100677738.1">
    <property type="nucleotide sequence ID" value="NZ_NIPO01000001.1"/>
</dbReference>
<proteinExistence type="predicted"/>
<name>A0A2M9R5Z7_9FLAO</name>
<keyword evidence="3" id="KW-1185">Reference proteome</keyword>
<accession>A0A2M9R5Z7</accession>
<dbReference type="OrthoDB" id="1256048at2"/>
<evidence type="ECO:0000313" key="2">
    <source>
        <dbReference type="EMBL" id="PJR04175.1"/>
    </source>
</evidence>
<dbReference type="Proteomes" id="UP000231960">
    <property type="component" value="Unassembled WGS sequence"/>
</dbReference>
<comment type="caution">
    <text evidence="2">The sequence shown here is derived from an EMBL/GenBank/DDBJ whole genome shotgun (WGS) entry which is preliminary data.</text>
</comment>
<dbReference type="AlphaFoldDB" id="A0A2M9R5Z7"/>
<organism evidence="2 3">
    <name type="scientific">Avrilella dinanensis</name>
    <dbReference type="NCBI Taxonomy" id="2008672"/>
    <lineage>
        <taxon>Bacteria</taxon>
        <taxon>Pseudomonadati</taxon>
        <taxon>Bacteroidota</taxon>
        <taxon>Flavobacteriia</taxon>
        <taxon>Flavobacteriales</taxon>
        <taxon>Flavobacteriaceae</taxon>
        <taxon>Avrilella</taxon>
    </lineage>
</organism>
<keyword evidence="1" id="KW-0732">Signal</keyword>
<evidence type="ECO:0000313" key="3">
    <source>
        <dbReference type="Proteomes" id="UP000231960"/>
    </source>
</evidence>
<sequence>MKKILILFLAFILSNQSVCSQETESGKFPSDYGKYSFPLWSKITLELKEIDGDKYEYRILSFEPCEEYYSFDESKNLFSEEPLENTVEIFFVGGYYNEGKEDKDYVTLLNIRNNLKKPVTYKADIKYYFNDEFENTSIVGAFPGVDTKEIWQHKIDYIALYDFEILKYE</sequence>
<dbReference type="EMBL" id="NIPO01000001">
    <property type="protein sequence ID" value="PJR04175.1"/>
    <property type="molecule type" value="Genomic_DNA"/>
</dbReference>
<feature type="chain" id="PRO_5014670572" evidence="1">
    <location>
        <begin position="21"/>
        <end position="169"/>
    </location>
</feature>
<evidence type="ECO:0000256" key="1">
    <source>
        <dbReference type="SAM" id="SignalP"/>
    </source>
</evidence>